<gene>
    <name evidence="2" type="ORF">IF651_02430</name>
</gene>
<organism evidence="2 3">
    <name type="scientific">Cellulosimicrobium arenosum</name>
    <dbReference type="NCBI Taxonomy" id="2708133"/>
    <lineage>
        <taxon>Bacteria</taxon>
        <taxon>Bacillati</taxon>
        <taxon>Actinomycetota</taxon>
        <taxon>Actinomycetes</taxon>
        <taxon>Micrococcales</taxon>
        <taxon>Promicromonosporaceae</taxon>
        <taxon>Cellulosimicrobium</taxon>
    </lineage>
</organism>
<protein>
    <submittedName>
        <fullName evidence="2">Uncharacterized protein</fullName>
    </submittedName>
</protein>
<comment type="caution">
    <text evidence="2">The sequence shown here is derived from an EMBL/GenBank/DDBJ whole genome shotgun (WGS) entry which is preliminary data.</text>
</comment>
<dbReference type="AlphaFoldDB" id="A0A927IZ04"/>
<reference evidence="2" key="1">
    <citation type="journal article" date="2018" name="Curr. Microbiol.">
        <title>Cellulosimicrobium arenosum sp. nov., Isolated from Marine Sediment Sand.</title>
        <authorList>
            <person name="Oh M."/>
            <person name="Kim J.H."/>
            <person name="Yoon J.H."/>
            <person name="Schumann P."/>
            <person name="Kim W."/>
        </authorList>
    </citation>
    <scope>NUCLEOTIDE SEQUENCE</scope>
    <source>
        <strain evidence="2">KCTC 49039</strain>
    </source>
</reference>
<keyword evidence="1" id="KW-1133">Transmembrane helix</keyword>
<keyword evidence="1" id="KW-0472">Membrane</keyword>
<dbReference type="EMBL" id="JACYHB010000001">
    <property type="protein sequence ID" value="MBD8077918.1"/>
    <property type="molecule type" value="Genomic_DNA"/>
</dbReference>
<proteinExistence type="predicted"/>
<dbReference type="Proteomes" id="UP000610846">
    <property type="component" value="Unassembled WGS sequence"/>
</dbReference>
<dbReference type="RefSeq" id="WP_191827457.1">
    <property type="nucleotide sequence ID" value="NZ_JACYHB010000001.1"/>
</dbReference>
<feature type="transmembrane region" description="Helical" evidence="1">
    <location>
        <begin position="180"/>
        <end position="206"/>
    </location>
</feature>
<reference evidence="2" key="2">
    <citation type="submission" date="2020-09" db="EMBL/GenBank/DDBJ databases">
        <authorList>
            <person name="Yu Y."/>
        </authorList>
    </citation>
    <scope>NUCLEOTIDE SEQUENCE</scope>
    <source>
        <strain evidence="2">KCTC 49039</strain>
    </source>
</reference>
<evidence type="ECO:0000313" key="2">
    <source>
        <dbReference type="EMBL" id="MBD8077918.1"/>
    </source>
</evidence>
<evidence type="ECO:0000313" key="3">
    <source>
        <dbReference type="Proteomes" id="UP000610846"/>
    </source>
</evidence>
<feature type="transmembrane region" description="Helical" evidence="1">
    <location>
        <begin position="25"/>
        <end position="49"/>
    </location>
</feature>
<keyword evidence="1" id="KW-0812">Transmembrane</keyword>
<evidence type="ECO:0000256" key="1">
    <source>
        <dbReference type="SAM" id="Phobius"/>
    </source>
</evidence>
<keyword evidence="3" id="KW-1185">Reference proteome</keyword>
<accession>A0A927IZ04</accession>
<sequence length="209" mass="20648">MARPADPYRPEPAAGPRRAPRGATVLIWVGAALLVVALAAGVVAGTLFWRALPTGVIDGDGAPGSEALAAGPVPGEVEVEVTGGEPYAVWSVTSPGGAAFDREDVTVACDGVEVAVSAAAVSGSSGAGTYSATTVAQVTAPDDGTCSVSVAAPTASGSGSFVVTEGWRFGSFFATIGGTILLWFVAVGGGMVGFGLLLGGIVWRVVGRR</sequence>
<name>A0A927IZ04_9MICO</name>